<feature type="non-terminal residue" evidence="3">
    <location>
        <position position="1"/>
    </location>
</feature>
<dbReference type="InterPro" id="IPR025420">
    <property type="entry name" value="DUF4143"/>
</dbReference>
<proteinExistence type="predicted"/>
<dbReference type="EMBL" id="DRTM01000120">
    <property type="protein sequence ID" value="HHE75817.1"/>
    <property type="molecule type" value="Genomic_DNA"/>
</dbReference>
<gene>
    <name evidence="3" type="ORF">ENL31_01650</name>
</gene>
<feature type="domain" description="DUF4143" evidence="2">
    <location>
        <begin position="304"/>
        <end position="446"/>
    </location>
</feature>
<dbReference type="Proteomes" id="UP000886130">
    <property type="component" value="Unassembled WGS sequence"/>
</dbReference>
<accession>A0A7J3TA45</accession>
<dbReference type="InterPro" id="IPR041682">
    <property type="entry name" value="AAA_14"/>
</dbReference>
<dbReference type="AlphaFoldDB" id="A0A7J3TA45"/>
<sequence>DKKVHLRESWPRKVYLWDTSLSSRSRFSEEYGKLMENTVFLELLRRGNVAPLQELYYGCLNKVLLTGKYLYDSFPIGRTMNTSEVKEYLTDFQEKALPELVERELKVDETGRITSIIGPRRAGKTYFMYQQMKEYLEKGIKKENMLYLNFEDPRLIDVNFKEIRDIIKLHWQLYPESTKEKLIIFVDEPQNIKNWEISIRALHDEGFKIFVTGSSSKLLSKEIATSLRGRTLSYLLLPFSFREYLKMKNAKFEIERLSSRSRALLLSHLGKYLEFGGFPEIVQEENDETRIRMINEYFNLVVYRDIVERYKIKNTGLIRWLIRALITSFSNEFSVHKYYLTLKSQGISVSKNTLYAYFSMLQDVLFIFPLQKFDYSVRKRELTMSKVYLCDTAFTKIANTGRDIGKKMENVVFLELLRRNPLSEVFYWKNKRGEEVDFVVVKGAKVEELIQVSYDIEDPDTRRRELRALDKAGEELRCRNKTVITWDYEEEGEMRFVPLWKWLLERNV</sequence>
<feature type="domain" description="AAA" evidence="1">
    <location>
        <begin position="112"/>
        <end position="245"/>
    </location>
</feature>
<name>A0A7J3TA45_9ARCH</name>
<evidence type="ECO:0000259" key="2">
    <source>
        <dbReference type="Pfam" id="PF13635"/>
    </source>
</evidence>
<evidence type="ECO:0000313" key="3">
    <source>
        <dbReference type="EMBL" id="HHE75817.1"/>
    </source>
</evidence>
<dbReference type="Pfam" id="PF13173">
    <property type="entry name" value="AAA_14"/>
    <property type="match status" value="1"/>
</dbReference>
<dbReference type="Pfam" id="PF13635">
    <property type="entry name" value="DUF4143"/>
    <property type="match status" value="1"/>
</dbReference>
<organism evidence="3">
    <name type="scientific">Candidatus Aciduliprofundum boonei</name>
    <dbReference type="NCBI Taxonomy" id="379547"/>
    <lineage>
        <taxon>Archaea</taxon>
        <taxon>Methanobacteriati</taxon>
        <taxon>Thermoplasmatota</taxon>
        <taxon>DHVE2 group</taxon>
        <taxon>Candidatus Aciduliprofundum</taxon>
    </lineage>
</organism>
<evidence type="ECO:0000259" key="1">
    <source>
        <dbReference type="Pfam" id="PF13173"/>
    </source>
</evidence>
<protein>
    <submittedName>
        <fullName evidence="3">DUF4143 domain-containing protein</fullName>
    </submittedName>
</protein>
<dbReference type="PANTHER" id="PTHR33295:SF8">
    <property type="entry name" value="AAA+ ATPASE DOMAIN-CONTAINING PROTEIN"/>
    <property type="match status" value="1"/>
</dbReference>
<dbReference type="PANTHER" id="PTHR33295">
    <property type="entry name" value="ATPASE"/>
    <property type="match status" value="1"/>
</dbReference>
<reference evidence="3" key="1">
    <citation type="journal article" date="2020" name="mSystems">
        <title>Genome- and Community-Level Interaction Insights into Carbon Utilization and Element Cycling Functions of Hydrothermarchaeota in Hydrothermal Sediment.</title>
        <authorList>
            <person name="Zhou Z."/>
            <person name="Liu Y."/>
            <person name="Xu W."/>
            <person name="Pan J."/>
            <person name="Luo Z.H."/>
            <person name="Li M."/>
        </authorList>
    </citation>
    <scope>NUCLEOTIDE SEQUENCE [LARGE SCALE GENOMIC DNA]</scope>
    <source>
        <strain evidence="3">HyVt-85</strain>
    </source>
</reference>
<dbReference type="InterPro" id="IPR027417">
    <property type="entry name" value="P-loop_NTPase"/>
</dbReference>
<comment type="caution">
    <text evidence="3">The sequence shown here is derived from an EMBL/GenBank/DDBJ whole genome shotgun (WGS) entry which is preliminary data.</text>
</comment>
<dbReference type="SUPFAM" id="SSF52540">
    <property type="entry name" value="P-loop containing nucleoside triphosphate hydrolases"/>
    <property type="match status" value="1"/>
</dbReference>